<dbReference type="GO" id="GO:0003677">
    <property type="term" value="F:DNA binding"/>
    <property type="evidence" value="ECO:0007669"/>
    <property type="project" value="UniProtKB-UniRule"/>
</dbReference>
<dbReference type="Pfam" id="PF02899">
    <property type="entry name" value="Phage_int_SAM_1"/>
    <property type="match status" value="1"/>
</dbReference>
<reference evidence="8 9" key="1">
    <citation type="submission" date="2018-10" db="EMBL/GenBank/DDBJ databases">
        <title>Genomic Encyclopedia of Archaeal and Bacterial Type Strains, Phase II (KMG-II): from individual species to whole genera.</title>
        <authorList>
            <person name="Goeker M."/>
        </authorList>
    </citation>
    <scope>NUCLEOTIDE SEQUENCE [LARGE SCALE GENOMIC DNA]</scope>
    <source>
        <strain evidence="8 9">DSM 235</strain>
    </source>
</reference>
<keyword evidence="4" id="KW-0233">DNA recombination</keyword>
<gene>
    <name evidence="8" type="ORF">BDD21_5386</name>
</gene>
<dbReference type="GO" id="GO:0015074">
    <property type="term" value="P:DNA integration"/>
    <property type="evidence" value="ECO:0007669"/>
    <property type="project" value="UniProtKB-KW"/>
</dbReference>
<evidence type="ECO:0000259" key="6">
    <source>
        <dbReference type="PROSITE" id="PS51898"/>
    </source>
</evidence>
<dbReference type="RefSeq" id="WP_120800333.1">
    <property type="nucleotide sequence ID" value="NZ_RBXL01000002.1"/>
</dbReference>
<evidence type="ECO:0000313" key="9">
    <source>
        <dbReference type="Proteomes" id="UP000274556"/>
    </source>
</evidence>
<dbReference type="InterPro" id="IPR004107">
    <property type="entry name" value="Integrase_SAM-like_N"/>
</dbReference>
<dbReference type="GO" id="GO:0006310">
    <property type="term" value="P:DNA recombination"/>
    <property type="evidence" value="ECO:0007669"/>
    <property type="project" value="UniProtKB-KW"/>
</dbReference>
<evidence type="ECO:0000256" key="3">
    <source>
        <dbReference type="ARBA" id="ARBA00023125"/>
    </source>
</evidence>
<feature type="domain" description="Core-binding (CB)" evidence="7">
    <location>
        <begin position="4"/>
        <end position="90"/>
    </location>
</feature>
<keyword evidence="1" id="KW-0159">Chromosome partition</keyword>
<dbReference type="InterPro" id="IPR002104">
    <property type="entry name" value="Integrase_catalytic"/>
</dbReference>
<dbReference type="InterPro" id="IPR050090">
    <property type="entry name" value="Tyrosine_recombinase_XerCD"/>
</dbReference>
<proteinExistence type="predicted"/>
<dbReference type="Pfam" id="PF00589">
    <property type="entry name" value="Phage_integrase"/>
    <property type="match status" value="1"/>
</dbReference>
<organism evidence="8 9">
    <name type="scientific">Thiocapsa rosea</name>
    <dbReference type="NCBI Taxonomy" id="69360"/>
    <lineage>
        <taxon>Bacteria</taxon>
        <taxon>Pseudomonadati</taxon>
        <taxon>Pseudomonadota</taxon>
        <taxon>Gammaproteobacteria</taxon>
        <taxon>Chromatiales</taxon>
        <taxon>Chromatiaceae</taxon>
        <taxon>Thiocapsa</taxon>
    </lineage>
</organism>
<dbReference type="EMBL" id="RBXL01000002">
    <property type="protein sequence ID" value="RKT37875.1"/>
    <property type="molecule type" value="Genomic_DNA"/>
</dbReference>
<dbReference type="InterPro" id="IPR044068">
    <property type="entry name" value="CB"/>
</dbReference>
<dbReference type="Gene3D" id="1.10.443.10">
    <property type="entry name" value="Intergrase catalytic core"/>
    <property type="match status" value="1"/>
</dbReference>
<evidence type="ECO:0000313" key="8">
    <source>
        <dbReference type="EMBL" id="RKT37875.1"/>
    </source>
</evidence>
<evidence type="ECO:0000256" key="4">
    <source>
        <dbReference type="ARBA" id="ARBA00023172"/>
    </source>
</evidence>
<keyword evidence="9" id="KW-1185">Reference proteome</keyword>
<name>A0A495UNQ9_9GAMM</name>
<dbReference type="PROSITE" id="PS51900">
    <property type="entry name" value="CB"/>
    <property type="match status" value="1"/>
</dbReference>
<evidence type="ECO:0000256" key="2">
    <source>
        <dbReference type="ARBA" id="ARBA00022908"/>
    </source>
</evidence>
<keyword evidence="3 5" id="KW-0238">DNA-binding</keyword>
<dbReference type="InterPro" id="IPR010998">
    <property type="entry name" value="Integrase_recombinase_N"/>
</dbReference>
<dbReference type="SUPFAM" id="SSF56349">
    <property type="entry name" value="DNA breaking-rejoining enzymes"/>
    <property type="match status" value="1"/>
</dbReference>
<dbReference type="OrthoDB" id="9801717at2"/>
<dbReference type="PANTHER" id="PTHR30349">
    <property type="entry name" value="PHAGE INTEGRASE-RELATED"/>
    <property type="match status" value="1"/>
</dbReference>
<protein>
    <submittedName>
        <fullName evidence="8">Integrase/recombinase XerD</fullName>
    </submittedName>
</protein>
<accession>A0A495UNQ9</accession>
<dbReference type="AlphaFoldDB" id="A0A495UNQ9"/>
<dbReference type="InterPro" id="IPR013762">
    <property type="entry name" value="Integrase-like_cat_sf"/>
</dbReference>
<evidence type="ECO:0000259" key="7">
    <source>
        <dbReference type="PROSITE" id="PS51900"/>
    </source>
</evidence>
<sequence length="308" mass="35233">MDTTDYWTARKDFLDDLRYTRGAAAGTCAGYASDLKLWGDWLDELKRDWRDCSHVQVEQWIGWQARERKAKPHIIARRVSCLSSFYKWAKKRAMVSNDPIYLTDKPKRPQRLPIWLDRDEQARLQAVAADIENLPDNLHGNARQRILDARRRHGMLFSLIQQSGLRISEALGLKVKDVRMINRLAKSVRVVGKGDKERVVPLPEAFGTIFGEWIADLPKDAHVFAKAVGEGPPSPVAVRLYLRRLVERAEIDKRVTPHKLRHTYATRLLESGAQLVDIQALLGHVSISTTQIYTHVGEERMADVVSRL</sequence>
<dbReference type="Gene3D" id="1.10.150.130">
    <property type="match status" value="1"/>
</dbReference>
<evidence type="ECO:0000256" key="1">
    <source>
        <dbReference type="ARBA" id="ARBA00022829"/>
    </source>
</evidence>
<dbReference type="GO" id="GO:0007059">
    <property type="term" value="P:chromosome segregation"/>
    <property type="evidence" value="ECO:0007669"/>
    <property type="project" value="UniProtKB-KW"/>
</dbReference>
<evidence type="ECO:0000256" key="5">
    <source>
        <dbReference type="PROSITE-ProRule" id="PRU01248"/>
    </source>
</evidence>
<dbReference type="Proteomes" id="UP000274556">
    <property type="component" value="Unassembled WGS sequence"/>
</dbReference>
<dbReference type="PROSITE" id="PS51898">
    <property type="entry name" value="TYR_RECOMBINASE"/>
    <property type="match status" value="1"/>
</dbReference>
<keyword evidence="2" id="KW-0229">DNA integration</keyword>
<feature type="domain" description="Tyr recombinase" evidence="6">
    <location>
        <begin position="111"/>
        <end position="306"/>
    </location>
</feature>
<dbReference type="PANTHER" id="PTHR30349:SF81">
    <property type="entry name" value="TYROSINE RECOMBINASE XERC"/>
    <property type="match status" value="1"/>
</dbReference>
<comment type="caution">
    <text evidence="8">The sequence shown here is derived from an EMBL/GenBank/DDBJ whole genome shotgun (WGS) entry which is preliminary data.</text>
</comment>
<dbReference type="InterPro" id="IPR011010">
    <property type="entry name" value="DNA_brk_join_enz"/>
</dbReference>